<dbReference type="OMA" id="DSCVVWA"/>
<name>A0A060SE92_PYCCI</name>
<feature type="region of interest" description="Disordered" evidence="1">
    <location>
        <begin position="376"/>
        <end position="423"/>
    </location>
</feature>
<dbReference type="AlphaFoldDB" id="A0A060SE92"/>
<proteinExistence type="predicted"/>
<comment type="caution">
    <text evidence="3">The sequence shown here is derived from an EMBL/GenBank/DDBJ whole genome shotgun (WGS) entry which is preliminary data.</text>
</comment>
<accession>A0A060SE92</accession>
<dbReference type="EMBL" id="CCBP010000115">
    <property type="protein sequence ID" value="CDO72690.1"/>
    <property type="molecule type" value="Genomic_DNA"/>
</dbReference>
<sequence>MGQIPALARTLDPQRTPSAHAFSQLVRSIRIDSCVVWAPFADVVEEELRMIFFRCTALKAFSFAVHWNESACWSLHTDTANVMNWLLASDPKQCQLRLPLTRGLLELDLALDRTQGKSLISCLHTSLEHAHQLIKLKLQTTVDESVPWWDDPIKRPLRLSSLQELILHLTGNCTEVLDYIREVWSLPKLVALTVASEGRAQPAPFFRAHGENLTYLHWYDVKLKSDAALNELLAFCPRLEHLVIRLPCHPACPQLHCPTLRFLDFWETPDKEVPTRYRIPVSSVGAGTPRLERIRTLRRPCTPLFWRHAVPEGAQSIVDPTVMDWPRIFSPTAVEDNEHRIWRFPLWYVVQASWTLFTDQHIDPWEGNWGEIQGPLSSSDLDSLDHHPSLDNNIEDDPTYVHSEGSDEDSEPSLEDVDEDEIDKAPLIPLDRGAFLDMFHASQSSLALLDEIDPE</sequence>
<evidence type="ECO:0000313" key="4">
    <source>
        <dbReference type="Proteomes" id="UP000029665"/>
    </source>
</evidence>
<dbReference type="Pfam" id="PF24758">
    <property type="entry name" value="LRR_At5g56370"/>
    <property type="match status" value="1"/>
</dbReference>
<dbReference type="InterPro" id="IPR055411">
    <property type="entry name" value="LRR_FXL15/At3g58940/PEG3-like"/>
</dbReference>
<dbReference type="Proteomes" id="UP000029665">
    <property type="component" value="Unassembled WGS sequence"/>
</dbReference>
<feature type="domain" description="F-box/LRR-repeat protein 15/At3g58940/PEG3-like LRR" evidence="2">
    <location>
        <begin position="157"/>
        <end position="273"/>
    </location>
</feature>
<keyword evidence="4" id="KW-1185">Reference proteome</keyword>
<evidence type="ECO:0000313" key="3">
    <source>
        <dbReference type="EMBL" id="CDO72690.1"/>
    </source>
</evidence>
<reference evidence="3" key="1">
    <citation type="submission" date="2014-01" db="EMBL/GenBank/DDBJ databases">
        <title>The genome of the white-rot fungus Pycnoporus cinnabarinus: a basidiomycete model with a versatile arsenal for lignocellulosic biomass breakdown.</title>
        <authorList>
            <person name="Levasseur A."/>
            <person name="Lomascolo A."/>
            <person name="Ruiz-Duenas F.J."/>
            <person name="Uzan E."/>
            <person name="Piumi F."/>
            <person name="Kues U."/>
            <person name="Ram A.F.J."/>
            <person name="Murat C."/>
            <person name="Haon M."/>
            <person name="Benoit I."/>
            <person name="Arfi Y."/>
            <person name="Chevret D."/>
            <person name="Drula E."/>
            <person name="Kwon M.J."/>
            <person name="Gouret P."/>
            <person name="Lesage-Meessen L."/>
            <person name="Lombard V."/>
            <person name="Mariette J."/>
            <person name="Noirot C."/>
            <person name="Park J."/>
            <person name="Patyshakuliyeva A."/>
            <person name="Wieneger R.A.B."/>
            <person name="Wosten H.A.B."/>
            <person name="Martin F."/>
            <person name="Coutinho P.M."/>
            <person name="de Vries R."/>
            <person name="Martinez A.T."/>
            <person name="Klopp C."/>
            <person name="Pontarotti P."/>
            <person name="Henrissat B."/>
            <person name="Record E."/>
        </authorList>
    </citation>
    <scope>NUCLEOTIDE SEQUENCE [LARGE SCALE GENOMIC DNA]</scope>
    <source>
        <strain evidence="3">BRFM137</strain>
    </source>
</reference>
<feature type="compositionally biased region" description="Acidic residues" evidence="1">
    <location>
        <begin position="406"/>
        <end position="422"/>
    </location>
</feature>
<organism evidence="3 4">
    <name type="scientific">Pycnoporus cinnabarinus</name>
    <name type="common">Cinnabar-red polypore</name>
    <name type="synonym">Trametes cinnabarina</name>
    <dbReference type="NCBI Taxonomy" id="5643"/>
    <lineage>
        <taxon>Eukaryota</taxon>
        <taxon>Fungi</taxon>
        <taxon>Dikarya</taxon>
        <taxon>Basidiomycota</taxon>
        <taxon>Agaricomycotina</taxon>
        <taxon>Agaricomycetes</taxon>
        <taxon>Polyporales</taxon>
        <taxon>Polyporaceae</taxon>
        <taxon>Trametes</taxon>
    </lineage>
</organism>
<evidence type="ECO:0000259" key="2">
    <source>
        <dbReference type="Pfam" id="PF24758"/>
    </source>
</evidence>
<dbReference type="InterPro" id="IPR032675">
    <property type="entry name" value="LRR_dom_sf"/>
</dbReference>
<dbReference type="OrthoDB" id="3060996at2759"/>
<gene>
    <name evidence="3" type="ORF">BN946_scf184985.g110</name>
</gene>
<dbReference type="Gene3D" id="3.80.10.10">
    <property type="entry name" value="Ribonuclease Inhibitor"/>
    <property type="match status" value="1"/>
</dbReference>
<evidence type="ECO:0000256" key="1">
    <source>
        <dbReference type="SAM" id="MobiDB-lite"/>
    </source>
</evidence>
<dbReference type="HOGENOM" id="CLU_601502_0_0_1"/>
<protein>
    <recommendedName>
        <fullName evidence="2">F-box/LRR-repeat protein 15/At3g58940/PEG3-like LRR domain-containing protein</fullName>
    </recommendedName>
</protein>
<dbReference type="SUPFAM" id="SSF52047">
    <property type="entry name" value="RNI-like"/>
    <property type="match status" value="1"/>
</dbReference>